<dbReference type="AlphaFoldDB" id="A0A3E5FV48"/>
<dbReference type="Gene3D" id="1.10.357.10">
    <property type="entry name" value="Tetracycline Repressor, domain 2"/>
    <property type="match status" value="1"/>
</dbReference>
<evidence type="ECO:0000259" key="3">
    <source>
        <dbReference type="Pfam" id="PF14278"/>
    </source>
</evidence>
<organism evidence="4 5">
    <name type="scientific">Thomasclavelia spiroformis</name>
    <dbReference type="NCBI Taxonomy" id="29348"/>
    <lineage>
        <taxon>Bacteria</taxon>
        <taxon>Bacillati</taxon>
        <taxon>Bacillota</taxon>
        <taxon>Erysipelotrichia</taxon>
        <taxon>Erysipelotrichales</taxon>
        <taxon>Coprobacillaceae</taxon>
        <taxon>Thomasclavelia</taxon>
    </lineage>
</organism>
<keyword evidence="1" id="KW-0238">DNA-binding</keyword>
<accession>A0A3E5FV48</accession>
<proteinExistence type="predicted"/>
<evidence type="ECO:0000259" key="2">
    <source>
        <dbReference type="Pfam" id="PF00440"/>
    </source>
</evidence>
<dbReference type="GO" id="GO:0003677">
    <property type="term" value="F:DNA binding"/>
    <property type="evidence" value="ECO:0007669"/>
    <property type="project" value="UniProtKB-KW"/>
</dbReference>
<reference evidence="4 5" key="1">
    <citation type="submission" date="2018-08" db="EMBL/GenBank/DDBJ databases">
        <title>A genome reference for cultivated species of the human gut microbiota.</title>
        <authorList>
            <person name="Zou Y."/>
            <person name="Xue W."/>
            <person name="Luo G."/>
        </authorList>
    </citation>
    <scope>NUCLEOTIDE SEQUENCE [LARGE SCALE GENOMIC DNA]</scope>
    <source>
        <strain evidence="4 5">OM02-6</strain>
    </source>
</reference>
<evidence type="ECO:0000256" key="1">
    <source>
        <dbReference type="ARBA" id="ARBA00023125"/>
    </source>
</evidence>
<dbReference type="PANTHER" id="PTHR43479">
    <property type="entry name" value="ACREF/ENVCD OPERON REPRESSOR-RELATED"/>
    <property type="match status" value="1"/>
</dbReference>
<feature type="domain" description="HTH tetR-type" evidence="2">
    <location>
        <begin position="7"/>
        <end position="53"/>
    </location>
</feature>
<evidence type="ECO:0000313" key="5">
    <source>
        <dbReference type="Proteomes" id="UP000261087"/>
    </source>
</evidence>
<sequence length="186" mass="22486">MSCKDIIIENAKELICKHDFDEITVKMICEKSVISRKAFYTFYHDKYEILDAILIKDFVMEINDLFDKFGRVELNRSIILETLYQRIYDNGEFYRKMIMTDDEYMLEKYLLKYNIELMKKILTGAKIEDKEREYAIYFYASSQVALIRKWILNNYDLSPLQMASYYRKWAVVSMCNCYLPRKVFCK</sequence>
<gene>
    <name evidence="4" type="ORF">DXB31_00520</name>
</gene>
<dbReference type="Proteomes" id="UP000261087">
    <property type="component" value="Unassembled WGS sequence"/>
</dbReference>
<dbReference type="InterPro" id="IPR001647">
    <property type="entry name" value="HTH_TetR"/>
</dbReference>
<dbReference type="PANTHER" id="PTHR43479:SF7">
    <property type="entry name" value="TETR-FAMILY TRANSCRIPTIONAL REGULATOR"/>
    <property type="match status" value="1"/>
</dbReference>
<dbReference type="EMBL" id="QSVF01000001">
    <property type="protein sequence ID" value="RGO14112.1"/>
    <property type="molecule type" value="Genomic_DNA"/>
</dbReference>
<dbReference type="InterPro" id="IPR050624">
    <property type="entry name" value="HTH-type_Tx_Regulator"/>
</dbReference>
<dbReference type="Pfam" id="PF14278">
    <property type="entry name" value="TetR_C_8"/>
    <property type="match status" value="1"/>
</dbReference>
<feature type="domain" description="Transcriptional regulator TetR C-terminal Firmicutes type" evidence="3">
    <location>
        <begin position="79"/>
        <end position="164"/>
    </location>
</feature>
<dbReference type="InterPro" id="IPR039532">
    <property type="entry name" value="TetR_C_Firmicutes"/>
</dbReference>
<dbReference type="Pfam" id="PF00440">
    <property type="entry name" value="TetR_N"/>
    <property type="match status" value="1"/>
</dbReference>
<protein>
    <submittedName>
        <fullName evidence="4">TetR family transcriptional regulator</fullName>
    </submittedName>
</protein>
<dbReference type="RefSeq" id="WP_117604399.1">
    <property type="nucleotide sequence ID" value="NZ_CAUWNQ010000147.1"/>
</dbReference>
<dbReference type="SUPFAM" id="SSF46689">
    <property type="entry name" value="Homeodomain-like"/>
    <property type="match status" value="1"/>
</dbReference>
<comment type="caution">
    <text evidence="4">The sequence shown here is derived from an EMBL/GenBank/DDBJ whole genome shotgun (WGS) entry which is preliminary data.</text>
</comment>
<dbReference type="InterPro" id="IPR009057">
    <property type="entry name" value="Homeodomain-like_sf"/>
</dbReference>
<name>A0A3E5FV48_9FIRM</name>
<evidence type="ECO:0000313" key="4">
    <source>
        <dbReference type="EMBL" id="RGO14112.1"/>
    </source>
</evidence>